<keyword evidence="3" id="KW-1185">Reference proteome</keyword>
<dbReference type="Proteomes" id="UP000238164">
    <property type="component" value="Chromosome 1"/>
</dbReference>
<proteinExistence type="predicted"/>
<evidence type="ECO:0000313" key="3">
    <source>
        <dbReference type="Proteomes" id="UP000238164"/>
    </source>
</evidence>
<dbReference type="AlphaFoldDB" id="A0A2N9JL32"/>
<dbReference type="Pfam" id="PF12728">
    <property type="entry name" value="HTH_17"/>
    <property type="match status" value="1"/>
</dbReference>
<dbReference type="EMBL" id="LT985188">
    <property type="protein sequence ID" value="SPD88281.1"/>
    <property type="molecule type" value="Genomic_DNA"/>
</dbReference>
<organism evidence="2 3">
    <name type="scientific">Micropruina glycogenica</name>
    <dbReference type="NCBI Taxonomy" id="75385"/>
    <lineage>
        <taxon>Bacteria</taxon>
        <taxon>Bacillati</taxon>
        <taxon>Actinomycetota</taxon>
        <taxon>Actinomycetes</taxon>
        <taxon>Propionibacteriales</taxon>
        <taxon>Nocardioidaceae</taxon>
        <taxon>Micropruina</taxon>
    </lineage>
</organism>
<sequence>MSTMQSGSSRVLVTGHEARLARDVLEHLEGPKGVLAVERDGHRADAVPAEIGRLLQQVLSVMARGGTVTIGSVPDVVTTTTAAGILGVSRPTLMKMIEEGTIAAHKVGTHHRLRACDVFDALRARRARERAAFAKLLELEGDED</sequence>
<reference evidence="2 3" key="1">
    <citation type="submission" date="2018-02" db="EMBL/GenBank/DDBJ databases">
        <authorList>
            <person name="Cohen D.B."/>
            <person name="Kent A.D."/>
        </authorList>
    </citation>
    <scope>NUCLEOTIDE SEQUENCE [LARGE SCALE GENOMIC DNA]</scope>
    <source>
        <strain evidence="2">1</strain>
    </source>
</reference>
<name>A0A2N9JL32_9ACTN</name>
<dbReference type="GO" id="GO:0003677">
    <property type="term" value="F:DNA binding"/>
    <property type="evidence" value="ECO:0007669"/>
    <property type="project" value="InterPro"/>
</dbReference>
<dbReference type="KEGG" id="mgg:MPLG2_3252"/>
<evidence type="ECO:0000259" key="1">
    <source>
        <dbReference type="Pfam" id="PF12728"/>
    </source>
</evidence>
<dbReference type="RefSeq" id="WP_197709966.1">
    <property type="nucleotide sequence ID" value="NZ_BAAAGO010000001.1"/>
</dbReference>
<accession>A0A2N9JL32</accession>
<dbReference type="NCBIfam" id="TIGR01764">
    <property type="entry name" value="excise"/>
    <property type="match status" value="1"/>
</dbReference>
<gene>
    <name evidence="2" type="ORF">MPLG2_3252</name>
</gene>
<feature type="domain" description="Helix-turn-helix" evidence="1">
    <location>
        <begin position="77"/>
        <end position="125"/>
    </location>
</feature>
<dbReference type="InterPro" id="IPR041657">
    <property type="entry name" value="HTH_17"/>
</dbReference>
<protein>
    <submittedName>
        <fullName evidence="2">DNA binding domain-containing protein, excisionase family</fullName>
    </submittedName>
</protein>
<dbReference type="InterPro" id="IPR010093">
    <property type="entry name" value="SinI_DNA-bd"/>
</dbReference>
<evidence type="ECO:0000313" key="2">
    <source>
        <dbReference type="EMBL" id="SPD88281.1"/>
    </source>
</evidence>